<dbReference type="NCBIfam" id="TIGR03944">
    <property type="entry name" value="dehyd_SbnB_fam"/>
    <property type="match status" value="1"/>
</dbReference>
<dbReference type="Gene3D" id="3.30.1780.10">
    <property type="entry name" value="ornithine cyclodeaminase, domain 1"/>
    <property type="match status" value="1"/>
</dbReference>
<dbReference type="PANTHER" id="PTHR13812:SF19">
    <property type="entry name" value="KETIMINE REDUCTASE MU-CRYSTALLIN"/>
    <property type="match status" value="1"/>
</dbReference>
<evidence type="ECO:0000313" key="2">
    <source>
        <dbReference type="Proteomes" id="UP000197781"/>
    </source>
</evidence>
<dbReference type="GO" id="GO:0005737">
    <property type="term" value="C:cytoplasm"/>
    <property type="evidence" value="ECO:0007669"/>
    <property type="project" value="TreeGrafter"/>
</dbReference>
<dbReference type="Proteomes" id="UP000197781">
    <property type="component" value="Chromosome"/>
</dbReference>
<dbReference type="InterPro" id="IPR036291">
    <property type="entry name" value="NAD(P)-bd_dom_sf"/>
</dbReference>
<dbReference type="RefSeq" id="WP_088907826.1">
    <property type="nucleotide sequence ID" value="NZ_CP018145.1"/>
</dbReference>
<dbReference type="Gene3D" id="3.40.50.720">
    <property type="entry name" value="NAD(P)-binding Rossmann-like Domain"/>
    <property type="match status" value="1"/>
</dbReference>
<dbReference type="Pfam" id="PF02423">
    <property type="entry name" value="OCD_Mu_crystall"/>
    <property type="match status" value="1"/>
</dbReference>
<protein>
    <submittedName>
        <fullName evidence="1">2,3-diaminopropionate biosynthesis protein SbnB</fullName>
    </submittedName>
</protein>
<accession>A0A220MG57</accession>
<name>A0A220MG57_9BACL</name>
<dbReference type="AlphaFoldDB" id="A0A220MG57"/>
<sequence>MLYLNTSDIEKVGKNWKETIDVIEHAVHSLHKEDYAQPIKPYLRYHDMSNRIIAMPAFVGGDTYMAGIKWIASFPKNLQEGIQRAHSITILNEARTGKPVATINTALVSGIRTASVSGLLLKHYEQVRPLQNVTVGIIGFGPIGRLHLQMVTSLLGEKIDKVVLYDIAGIQQEHIPAEIKEKTVIAQTWEEAYCEGDVFITCTVSPHGFIDKQPKRHSLLLNVSLRDFTPKILDYTRSIIVDDWTEVCRENTDIEIMHLERGLQKEDTKSITDIVCLDQMKEFPQDEPIMFNPMGMAIFDIAIAAYYYKQALSQGIGTHLQD</sequence>
<organism evidence="1 2">
    <name type="scientific">Brevibacillus formosus</name>
    <dbReference type="NCBI Taxonomy" id="54913"/>
    <lineage>
        <taxon>Bacteria</taxon>
        <taxon>Bacillati</taxon>
        <taxon>Bacillota</taxon>
        <taxon>Bacilli</taxon>
        <taxon>Bacillales</taxon>
        <taxon>Paenibacillaceae</taxon>
        <taxon>Brevibacillus</taxon>
    </lineage>
</organism>
<dbReference type="PIRSF" id="PIRSF001439">
    <property type="entry name" value="CryM"/>
    <property type="match status" value="1"/>
</dbReference>
<proteinExistence type="predicted"/>
<dbReference type="InterPro" id="IPR023401">
    <property type="entry name" value="ODC_N"/>
</dbReference>
<dbReference type="PANTHER" id="PTHR13812">
    <property type="entry name" value="KETIMINE REDUCTASE MU-CRYSTALLIN"/>
    <property type="match status" value="1"/>
</dbReference>
<dbReference type="InterPro" id="IPR023866">
    <property type="entry name" value="SbnB"/>
</dbReference>
<dbReference type="KEGG" id="bfm:BP422_11080"/>
<dbReference type="GO" id="GO:0016639">
    <property type="term" value="F:oxidoreductase activity, acting on the CH-NH2 group of donors, NAD or NADP as acceptor"/>
    <property type="evidence" value="ECO:0007669"/>
    <property type="project" value="InterPro"/>
</dbReference>
<evidence type="ECO:0000313" key="1">
    <source>
        <dbReference type="EMBL" id="ASJ54036.1"/>
    </source>
</evidence>
<dbReference type="InterPro" id="IPR003462">
    <property type="entry name" value="ODC_Mu_crystall"/>
</dbReference>
<reference evidence="1 2" key="1">
    <citation type="submission" date="2016-11" db="EMBL/GenBank/DDBJ databases">
        <authorList>
            <person name="Jaros S."/>
            <person name="Januszkiewicz K."/>
            <person name="Wedrychowicz H."/>
        </authorList>
    </citation>
    <scope>NUCLEOTIDE SEQUENCE [LARGE SCALE GENOMIC DNA]</scope>
    <source>
        <strain evidence="1 2">NF2</strain>
    </source>
</reference>
<dbReference type="SUPFAM" id="SSF51735">
    <property type="entry name" value="NAD(P)-binding Rossmann-fold domains"/>
    <property type="match status" value="1"/>
</dbReference>
<dbReference type="EMBL" id="CP018145">
    <property type="protein sequence ID" value="ASJ54036.1"/>
    <property type="molecule type" value="Genomic_DNA"/>
</dbReference>
<dbReference type="GO" id="GO:0019290">
    <property type="term" value="P:siderophore biosynthetic process"/>
    <property type="evidence" value="ECO:0007669"/>
    <property type="project" value="InterPro"/>
</dbReference>
<gene>
    <name evidence="1" type="ORF">BP422_11080</name>
</gene>